<evidence type="ECO:0000313" key="3">
    <source>
        <dbReference type="Proteomes" id="UP001651158"/>
    </source>
</evidence>
<proteinExistence type="predicted"/>
<sequence>MGKKSKSHCCKCHSSKEHSRDRHKARDAILSRVDFNYDPYYPRIPLQARVLAPPNHNVYPYYPPPPMDIGFSTASYRPLDRTYVTNREVDGTHHFYDNRYNTIPARLPIRRYDENGREIPFD</sequence>
<dbReference type="EMBL" id="JAKROA010000002">
    <property type="protein sequence ID" value="KAL5110247.1"/>
    <property type="molecule type" value="Genomic_DNA"/>
</dbReference>
<name>A0ABR4QKW1_9CEST</name>
<keyword evidence="3" id="KW-1185">Reference proteome</keyword>
<evidence type="ECO:0000256" key="1">
    <source>
        <dbReference type="SAM" id="MobiDB-lite"/>
    </source>
</evidence>
<protein>
    <submittedName>
        <fullName evidence="2">Uncharacterized protein</fullName>
    </submittedName>
</protein>
<accession>A0ABR4QKW1</accession>
<dbReference type="Proteomes" id="UP001651158">
    <property type="component" value="Unassembled WGS sequence"/>
</dbReference>
<comment type="caution">
    <text evidence="2">The sequence shown here is derived from an EMBL/GenBank/DDBJ whole genome shotgun (WGS) entry which is preliminary data.</text>
</comment>
<reference evidence="2 3" key="1">
    <citation type="journal article" date="2022" name="Front. Cell. Infect. Microbiol.">
        <title>The Genomes of Two Strains of Taenia crassiceps the Animal Model for the Study of Human Cysticercosis.</title>
        <authorList>
            <person name="Bobes R.J."/>
            <person name="Estrada K."/>
            <person name="Rios-Valencia D.G."/>
            <person name="Calderon-Gallegos A."/>
            <person name="de la Torre P."/>
            <person name="Carrero J.C."/>
            <person name="Sanchez-Flores A."/>
            <person name="Laclette J.P."/>
        </authorList>
    </citation>
    <scope>NUCLEOTIDE SEQUENCE [LARGE SCALE GENOMIC DNA]</scope>
    <source>
        <strain evidence="2">WFUcys</strain>
    </source>
</reference>
<feature type="compositionally biased region" description="Basic and acidic residues" evidence="1">
    <location>
        <begin position="14"/>
        <end position="25"/>
    </location>
</feature>
<feature type="region of interest" description="Disordered" evidence="1">
    <location>
        <begin position="1"/>
        <end position="25"/>
    </location>
</feature>
<feature type="compositionally biased region" description="Basic residues" evidence="1">
    <location>
        <begin position="1"/>
        <end position="13"/>
    </location>
</feature>
<organism evidence="2 3">
    <name type="scientific">Taenia crassiceps</name>
    <dbReference type="NCBI Taxonomy" id="6207"/>
    <lineage>
        <taxon>Eukaryota</taxon>
        <taxon>Metazoa</taxon>
        <taxon>Spiralia</taxon>
        <taxon>Lophotrochozoa</taxon>
        <taxon>Platyhelminthes</taxon>
        <taxon>Cestoda</taxon>
        <taxon>Eucestoda</taxon>
        <taxon>Cyclophyllidea</taxon>
        <taxon>Taeniidae</taxon>
        <taxon>Taenia</taxon>
    </lineage>
</organism>
<gene>
    <name evidence="2" type="ORF">TcWFU_004431</name>
</gene>
<evidence type="ECO:0000313" key="2">
    <source>
        <dbReference type="EMBL" id="KAL5110247.1"/>
    </source>
</evidence>